<dbReference type="RefSeq" id="WP_072560282.1">
    <property type="nucleotide sequence ID" value="NZ_CP017921.1"/>
</dbReference>
<dbReference type="EMBL" id="CP017921">
    <property type="protein sequence ID" value="APH38113.1"/>
    <property type="molecule type" value="Genomic_DNA"/>
</dbReference>
<dbReference type="Proteomes" id="UP000267921">
    <property type="component" value="Unassembled WGS sequence"/>
</dbReference>
<organism evidence="1 4">
    <name type="scientific">Methanohalophilus halophilus</name>
    <dbReference type="NCBI Taxonomy" id="2177"/>
    <lineage>
        <taxon>Archaea</taxon>
        <taxon>Methanobacteriati</taxon>
        <taxon>Methanobacteriota</taxon>
        <taxon>Stenosarchaea group</taxon>
        <taxon>Methanomicrobia</taxon>
        <taxon>Methanosarcinales</taxon>
        <taxon>Methanosarcinaceae</taxon>
        <taxon>Methanohalophilus</taxon>
    </lineage>
</organism>
<name>A0A1L3PZT4_9EURY</name>
<reference evidence="3 5" key="2">
    <citation type="submission" date="2016-10" db="EMBL/GenBank/DDBJ databases">
        <authorList>
            <person name="de Groot N.N."/>
        </authorList>
    </citation>
    <scope>NUCLEOTIDE SEQUENCE [LARGE SCALE GENOMIC DNA]</scope>
    <source>
        <strain evidence="3 5">Z-7982</strain>
    </source>
</reference>
<dbReference type="EMBL" id="RJJG01000001">
    <property type="protein sequence ID" value="RNI11022.1"/>
    <property type="molecule type" value="Genomic_DNA"/>
</dbReference>
<reference evidence="2 6" key="3">
    <citation type="submission" date="2018-10" db="EMBL/GenBank/DDBJ databases">
        <title>Cultivation of a novel Methanohalophilus strain from Kebrit Deep of the Red Sea and a genomic comparison of members of the genus Methanohalophilus.</title>
        <authorList>
            <person name="Guan Y."/>
            <person name="Ngugi D.K."/>
            <person name="Stingl U."/>
        </authorList>
    </citation>
    <scope>NUCLEOTIDE SEQUENCE [LARGE SCALE GENOMIC DNA]</scope>
    <source>
        <strain evidence="2 6">DSM 3094</strain>
    </source>
</reference>
<reference evidence="1 4" key="1">
    <citation type="submission" date="2016-10" db="EMBL/GenBank/DDBJ databases">
        <title>Methanohalophilus halophilus.</title>
        <authorList>
            <person name="L'haridon S."/>
        </authorList>
    </citation>
    <scope>NUCLEOTIDE SEQUENCE [LARGE SCALE GENOMIC DNA]</scope>
    <source>
        <strain evidence="1 4">Z-7982</strain>
    </source>
</reference>
<accession>A0A1L3PZT4</accession>
<dbReference type="AlphaFoldDB" id="A0A1L3PZT4"/>
<dbReference type="Proteomes" id="UP000198669">
    <property type="component" value="Unassembled WGS sequence"/>
</dbReference>
<dbReference type="Pfam" id="PF04343">
    <property type="entry name" value="DUF488"/>
    <property type="match status" value="1"/>
</dbReference>
<protein>
    <submittedName>
        <fullName evidence="2">DUF488 domain-containing protein</fullName>
    </submittedName>
</protein>
<gene>
    <name evidence="1" type="ORF">BHR79_00530</name>
    <name evidence="2" type="ORF">EFE40_02270</name>
    <name evidence="3" type="ORF">SAMN04515625_1672</name>
</gene>
<dbReference type="OrthoDB" id="15220at2157"/>
<dbReference type="EMBL" id="FNMU01000005">
    <property type="protein sequence ID" value="SDW82502.1"/>
    <property type="molecule type" value="Genomic_DNA"/>
</dbReference>
<dbReference type="GeneID" id="30582194"/>
<evidence type="ECO:0000313" key="4">
    <source>
        <dbReference type="Proteomes" id="UP000186879"/>
    </source>
</evidence>
<sequence length="147" mass="17080">MEDQRICYTVGYGNSIFSEFLNRLLDNAIKIVVDVRSYPQSQRPEFNAENLKIKLPENEIVYCHYPLLGGMGKRSYTEYMKSADFRKGFSDLLYQINRKSDNDTKIALMCAEKNPRNCHRRHIADRLEKEGIKVIHLTEPGQASLTF</sequence>
<keyword evidence="4" id="KW-1185">Reference proteome</keyword>
<evidence type="ECO:0000313" key="2">
    <source>
        <dbReference type="EMBL" id="RNI11022.1"/>
    </source>
</evidence>
<dbReference type="PANTHER" id="PTHR39337:SF1">
    <property type="entry name" value="BLR5642 PROTEIN"/>
    <property type="match status" value="1"/>
</dbReference>
<dbReference type="PIRSF" id="PIRSF024492">
    <property type="entry name" value="UCP024492"/>
    <property type="match status" value="1"/>
</dbReference>
<dbReference type="PANTHER" id="PTHR39337">
    <property type="entry name" value="BLR5642 PROTEIN"/>
    <property type="match status" value="1"/>
</dbReference>
<evidence type="ECO:0000313" key="1">
    <source>
        <dbReference type="EMBL" id="APH38113.1"/>
    </source>
</evidence>
<evidence type="ECO:0000313" key="6">
    <source>
        <dbReference type="Proteomes" id="UP000267921"/>
    </source>
</evidence>
<dbReference type="STRING" id="2177.BHR79_00530"/>
<dbReference type="InterPro" id="IPR014519">
    <property type="entry name" value="UCP024492"/>
</dbReference>
<dbReference type="KEGG" id="mhaz:BHR79_00530"/>
<evidence type="ECO:0000313" key="5">
    <source>
        <dbReference type="Proteomes" id="UP000198669"/>
    </source>
</evidence>
<proteinExistence type="predicted"/>
<dbReference type="Proteomes" id="UP000186879">
    <property type="component" value="Chromosome"/>
</dbReference>
<evidence type="ECO:0000313" key="3">
    <source>
        <dbReference type="EMBL" id="SDW82502.1"/>
    </source>
</evidence>
<dbReference type="InterPro" id="IPR007438">
    <property type="entry name" value="DUF488"/>
</dbReference>